<reference evidence="2" key="1">
    <citation type="journal article" date="2014" name="Genome Biol. Evol.">
        <title>Pangenome evidence for extensive interdomain horizontal transfer affecting lineage core and shell genes in uncultured planktonic thaumarchaeota and euryarchaeota.</title>
        <authorList>
            <person name="Deschamps P."/>
            <person name="Zivanovic Y."/>
            <person name="Moreira D."/>
            <person name="Rodriguez-Valera F."/>
            <person name="Lopez-Garcia P."/>
        </authorList>
    </citation>
    <scope>NUCLEOTIDE SEQUENCE</scope>
</reference>
<feature type="compositionally biased region" description="Basic and acidic residues" evidence="1">
    <location>
        <begin position="1"/>
        <end position="15"/>
    </location>
</feature>
<dbReference type="AntiFam" id="ANF00083">
    <property type="entry name" value="Shadow ORF (opposite leuS)"/>
</dbReference>
<protein>
    <submittedName>
        <fullName evidence="2">Uncharacterized protein</fullName>
    </submittedName>
</protein>
<proteinExistence type="predicted"/>
<accession>A0A075GV59</accession>
<evidence type="ECO:0000313" key="2">
    <source>
        <dbReference type="EMBL" id="AIF06850.1"/>
    </source>
</evidence>
<evidence type="ECO:0000256" key="1">
    <source>
        <dbReference type="SAM" id="MobiDB-lite"/>
    </source>
</evidence>
<dbReference type="EMBL" id="KF900782">
    <property type="protein sequence ID" value="AIF06850.1"/>
    <property type="molecule type" value="Genomic_DNA"/>
</dbReference>
<dbReference type="AlphaFoldDB" id="A0A075GV59"/>
<name>A0A075GV59_9EURY</name>
<sequence>MLGREGDECHSEDGIRPSGECSDAGLGANYWKIDVRAVGSPYPVTLHRLDVLREGDVVEFFEQFVGVLGHVQEPLHHVPLHDLEAAAPAAVVLDLFVGEHGVAVHAPVDRCHLVFD</sequence>
<feature type="region of interest" description="Disordered" evidence="1">
    <location>
        <begin position="1"/>
        <end position="23"/>
    </location>
</feature>
<organism evidence="2">
    <name type="scientific">uncultured marine group II/III euryarchaeote KM3_196_E05</name>
    <dbReference type="NCBI Taxonomy" id="1457971"/>
    <lineage>
        <taxon>Archaea</taxon>
        <taxon>Methanobacteriati</taxon>
        <taxon>Methanobacteriota</taxon>
        <taxon>environmental samples</taxon>
    </lineage>
</organism>